<gene>
    <name evidence="1" type="ORF">T10_13256</name>
</gene>
<dbReference type="EMBL" id="JYDO01000122">
    <property type="protein sequence ID" value="KRZ70033.1"/>
    <property type="molecule type" value="Genomic_DNA"/>
</dbReference>
<sequence>MATKNFSHASAATILNSAQIQLYRLQNDDDVIYFYKLNKLLKNDLKVKKVKAEIMHTPISGDG</sequence>
<evidence type="ECO:0000313" key="2">
    <source>
        <dbReference type="Proteomes" id="UP000054843"/>
    </source>
</evidence>
<keyword evidence="2" id="KW-1185">Reference proteome</keyword>
<name>A0A0V1MDT8_9BILA</name>
<proteinExistence type="predicted"/>
<protein>
    <submittedName>
        <fullName evidence="1">Uncharacterized protein</fullName>
    </submittedName>
</protein>
<organism evidence="1 2">
    <name type="scientific">Trichinella papuae</name>
    <dbReference type="NCBI Taxonomy" id="268474"/>
    <lineage>
        <taxon>Eukaryota</taxon>
        <taxon>Metazoa</taxon>
        <taxon>Ecdysozoa</taxon>
        <taxon>Nematoda</taxon>
        <taxon>Enoplea</taxon>
        <taxon>Dorylaimia</taxon>
        <taxon>Trichinellida</taxon>
        <taxon>Trichinellidae</taxon>
        <taxon>Trichinella</taxon>
    </lineage>
</organism>
<dbReference type="Proteomes" id="UP000054843">
    <property type="component" value="Unassembled WGS sequence"/>
</dbReference>
<accession>A0A0V1MDT8</accession>
<evidence type="ECO:0000313" key="1">
    <source>
        <dbReference type="EMBL" id="KRZ70033.1"/>
    </source>
</evidence>
<reference evidence="1 2" key="1">
    <citation type="submission" date="2015-01" db="EMBL/GenBank/DDBJ databases">
        <title>Evolution of Trichinella species and genotypes.</title>
        <authorList>
            <person name="Korhonen P.K."/>
            <person name="Edoardo P."/>
            <person name="Giuseppe L.R."/>
            <person name="Gasser R.B."/>
        </authorList>
    </citation>
    <scope>NUCLEOTIDE SEQUENCE [LARGE SCALE GENOMIC DNA]</scope>
    <source>
        <strain evidence="1">ISS1980</strain>
    </source>
</reference>
<dbReference type="AlphaFoldDB" id="A0A0V1MDT8"/>
<comment type="caution">
    <text evidence="1">The sequence shown here is derived from an EMBL/GenBank/DDBJ whole genome shotgun (WGS) entry which is preliminary data.</text>
</comment>